<evidence type="ECO:0000256" key="11">
    <source>
        <dbReference type="SAM" id="MobiDB-lite"/>
    </source>
</evidence>
<feature type="compositionally biased region" description="Polar residues" evidence="11">
    <location>
        <begin position="662"/>
        <end position="680"/>
    </location>
</feature>
<dbReference type="InterPro" id="IPR013083">
    <property type="entry name" value="Znf_RING/FYVE/PHD"/>
</dbReference>
<dbReference type="EMBL" id="ASPP01020283">
    <property type="protein sequence ID" value="ETO13988.1"/>
    <property type="molecule type" value="Genomic_DNA"/>
</dbReference>
<reference evidence="13 14" key="1">
    <citation type="journal article" date="2013" name="Curr. Biol.">
        <title>The Genome of the Foraminiferan Reticulomyxa filosa.</title>
        <authorList>
            <person name="Glockner G."/>
            <person name="Hulsmann N."/>
            <person name="Schleicher M."/>
            <person name="Noegel A.A."/>
            <person name="Eichinger L."/>
            <person name="Gallinger C."/>
            <person name="Pawlowski J."/>
            <person name="Sierra R."/>
            <person name="Euteneuer U."/>
            <person name="Pillet L."/>
            <person name="Moustafa A."/>
            <person name="Platzer M."/>
            <person name="Groth M."/>
            <person name="Szafranski K."/>
            <person name="Schliwa M."/>
        </authorList>
    </citation>
    <scope>NUCLEOTIDE SEQUENCE [LARGE SCALE GENOMIC DNA]</scope>
</reference>
<dbReference type="OrthoDB" id="20295at2759"/>
<proteinExistence type="inferred from homology"/>
<dbReference type="Pfam" id="PF04564">
    <property type="entry name" value="U-box"/>
    <property type="match status" value="1"/>
</dbReference>
<protein>
    <recommendedName>
        <fullName evidence="6">RING-type E3 ubiquitin transferase</fullName>
        <ecNumber evidence="6">2.3.2.27</ecNumber>
    </recommendedName>
</protein>
<keyword evidence="10" id="KW-0539">Nucleus</keyword>
<dbReference type="SUPFAM" id="SSF57850">
    <property type="entry name" value="RING/U-box"/>
    <property type="match status" value="1"/>
</dbReference>
<keyword evidence="8" id="KW-0808">Transferase</keyword>
<comment type="subcellular location">
    <subcellularLocation>
        <location evidence="3">Cytoplasm</location>
    </subcellularLocation>
    <subcellularLocation>
        <location evidence="2">Nucleus</location>
    </subcellularLocation>
</comment>
<keyword evidence="7" id="KW-0963">Cytoplasm</keyword>
<name>X6MJ06_RETFI</name>
<dbReference type="GO" id="GO:0006511">
    <property type="term" value="P:ubiquitin-dependent protein catabolic process"/>
    <property type="evidence" value="ECO:0007669"/>
    <property type="project" value="InterPro"/>
</dbReference>
<dbReference type="InterPro" id="IPR019474">
    <property type="entry name" value="Ub_conjug_fac_E4_core"/>
</dbReference>
<organism evidence="13 14">
    <name type="scientific">Reticulomyxa filosa</name>
    <dbReference type="NCBI Taxonomy" id="46433"/>
    <lineage>
        <taxon>Eukaryota</taxon>
        <taxon>Sar</taxon>
        <taxon>Rhizaria</taxon>
        <taxon>Retaria</taxon>
        <taxon>Foraminifera</taxon>
        <taxon>Monothalamids</taxon>
        <taxon>Reticulomyxidae</taxon>
        <taxon>Reticulomyxa</taxon>
    </lineage>
</organism>
<evidence type="ECO:0000256" key="4">
    <source>
        <dbReference type="ARBA" id="ARBA00004906"/>
    </source>
</evidence>
<evidence type="ECO:0000256" key="3">
    <source>
        <dbReference type="ARBA" id="ARBA00004496"/>
    </source>
</evidence>
<evidence type="ECO:0000256" key="9">
    <source>
        <dbReference type="ARBA" id="ARBA00022786"/>
    </source>
</evidence>
<comment type="pathway">
    <text evidence="4">Protein modification; protein ubiquitination.</text>
</comment>
<evidence type="ECO:0000256" key="10">
    <source>
        <dbReference type="ARBA" id="ARBA00023242"/>
    </source>
</evidence>
<evidence type="ECO:0000256" key="2">
    <source>
        <dbReference type="ARBA" id="ARBA00004123"/>
    </source>
</evidence>
<dbReference type="FunFam" id="3.30.40.10:FF:000055">
    <property type="entry name" value="Ubiquitin conjugation factor e4 a"/>
    <property type="match status" value="1"/>
</dbReference>
<dbReference type="SMART" id="SM00504">
    <property type="entry name" value="Ubox"/>
    <property type="match status" value="1"/>
</dbReference>
<dbReference type="AlphaFoldDB" id="X6MJ06"/>
<dbReference type="GO" id="GO:0005634">
    <property type="term" value="C:nucleus"/>
    <property type="evidence" value="ECO:0007669"/>
    <property type="project" value="UniProtKB-SubCell"/>
</dbReference>
<evidence type="ECO:0000256" key="8">
    <source>
        <dbReference type="ARBA" id="ARBA00022679"/>
    </source>
</evidence>
<keyword evidence="14" id="KW-1185">Reference proteome</keyword>
<feature type="compositionally biased region" description="Basic and acidic residues" evidence="11">
    <location>
        <begin position="440"/>
        <end position="450"/>
    </location>
</feature>
<comment type="catalytic activity">
    <reaction evidence="1">
        <text>S-ubiquitinyl-[E2 ubiquitin-conjugating enzyme]-L-cysteine + [acceptor protein]-L-lysine = [E2 ubiquitin-conjugating enzyme]-L-cysteine + N(6)-ubiquitinyl-[acceptor protein]-L-lysine.</text>
        <dbReference type="EC" id="2.3.2.27"/>
    </reaction>
</comment>
<dbReference type="GO" id="GO:0036503">
    <property type="term" value="P:ERAD pathway"/>
    <property type="evidence" value="ECO:0007669"/>
    <property type="project" value="InterPro"/>
</dbReference>
<dbReference type="Gene3D" id="3.30.40.10">
    <property type="entry name" value="Zinc/RING finger domain, C3HC4 (zinc finger)"/>
    <property type="match status" value="1"/>
</dbReference>
<evidence type="ECO:0000256" key="7">
    <source>
        <dbReference type="ARBA" id="ARBA00022490"/>
    </source>
</evidence>
<keyword evidence="9" id="KW-0833">Ubl conjugation pathway</keyword>
<dbReference type="PANTHER" id="PTHR13931">
    <property type="entry name" value="UBIQUITINATION FACTOR E4"/>
    <property type="match status" value="1"/>
</dbReference>
<evidence type="ECO:0000256" key="5">
    <source>
        <dbReference type="ARBA" id="ARBA00007434"/>
    </source>
</evidence>
<comment type="caution">
    <text evidence="13">The sequence shown here is derived from an EMBL/GenBank/DDBJ whole genome shotgun (WGS) entry which is preliminary data.</text>
</comment>
<dbReference type="EC" id="2.3.2.27" evidence="6"/>
<dbReference type="InterPro" id="IPR045132">
    <property type="entry name" value="UBE4"/>
</dbReference>
<dbReference type="PANTHER" id="PTHR13931:SF2">
    <property type="entry name" value="UBIQUITIN CONJUGATION FACTOR E4 B"/>
    <property type="match status" value="1"/>
</dbReference>
<feature type="compositionally biased region" description="Polar residues" evidence="11">
    <location>
        <begin position="643"/>
        <end position="653"/>
    </location>
</feature>
<gene>
    <name evidence="13" type="ORF">RFI_23379</name>
</gene>
<dbReference type="PROSITE" id="PS51698">
    <property type="entry name" value="U_BOX"/>
    <property type="match status" value="1"/>
</dbReference>
<dbReference type="Proteomes" id="UP000023152">
    <property type="component" value="Unassembled WGS sequence"/>
</dbReference>
<dbReference type="InterPro" id="IPR003613">
    <property type="entry name" value="Ubox_domain"/>
</dbReference>
<accession>X6MJ06</accession>
<evidence type="ECO:0000313" key="13">
    <source>
        <dbReference type="EMBL" id="ETO13988.1"/>
    </source>
</evidence>
<feature type="domain" description="U-box" evidence="12">
    <location>
        <begin position="796"/>
        <end position="870"/>
    </location>
</feature>
<dbReference type="GO" id="GO:0034450">
    <property type="term" value="F:ubiquitin-ubiquitin ligase activity"/>
    <property type="evidence" value="ECO:0007669"/>
    <property type="project" value="InterPro"/>
</dbReference>
<comment type="similarity">
    <text evidence="5">Belongs to the ubiquitin conjugation factor E4 family.</text>
</comment>
<evidence type="ECO:0000313" key="14">
    <source>
        <dbReference type="Proteomes" id="UP000023152"/>
    </source>
</evidence>
<evidence type="ECO:0000256" key="6">
    <source>
        <dbReference type="ARBA" id="ARBA00012483"/>
    </source>
</evidence>
<sequence>MQSQMQLLKGSRGNDESLKKVVINNIKRRIGYEVELWNPLLINRVWHVFNMFSQWFILNLKRKHTNKLETRKKHIRQRQFQLMMEGLNENTTGEYQKLEERYQQLMSKENHFLHDLPINLPPTLASLPEFMVLFVAQYTAFLLTHEELLSSSQQMNPLPILQLFVVLLRQPLFIKNPHVLAQMHCLAQYPFDWLIIQILDHFCEWTTMRKKRHTEFRSNWLHSNFMRDFMIGSLLHLHVIVEKRTALKAVKVPIRNNVCRLLLLFLDKDHLKDNPYNECSTQILQHIANDPLACQSRVTFVSHIMDDLTHMFDEMLSLFNTTVDCYQEFLLLGEVNRENQPKKLLLYQQLSHNDRKCHTFVNLVLNLLRTLELSASMEFFRTNCLLKTEVSNQTAQFLTFYMNKFYKSVETIERLISGSFVSHENFVKQLNETSQQSSPETREKEEKKIESSSSMAPTNAYASTSINSISSSNSGNSSNLNNHRRSRTLFDLGGRRFNIGLPGVSHLYETFLHKQYDTFNRFLRTLMLAFFHLSDCRLFLESIAKCGHFDLPLFERSSFHVIQFYFFQFRNCWNENCTNHKDSSEEIITTITIAPTTAVTTPLLPLRPRQTMMETKYNDSVEISPIANDAQPSPHHDMPPASHSLSQPTQSQAECIDVPSGEWQTQKSDTEPSITLSSPGNGEDKIKMDLEKRWKLVLQGLHKQTKFPVREMSKEEKAHLEKNIRIRYRMGAAQRMRKFIKSLQPAQNCKPNTICDDAAESELLLSAGEKLKRLWMSLHCVIEEQQHEIQNLDSLDIPLNFLDPLMHTLMEDPVTLPSSQVNLDRSTIMRHLLSNHFDPFTRAPLTEEGLISNHDLKKAIVEFKKRHIKSNSSE</sequence>
<evidence type="ECO:0000256" key="1">
    <source>
        <dbReference type="ARBA" id="ARBA00000900"/>
    </source>
</evidence>
<dbReference type="GO" id="GO:0000209">
    <property type="term" value="P:protein polyubiquitination"/>
    <property type="evidence" value="ECO:0007669"/>
    <property type="project" value="TreeGrafter"/>
</dbReference>
<feature type="region of interest" description="Disordered" evidence="11">
    <location>
        <begin position="431"/>
        <end position="457"/>
    </location>
</feature>
<feature type="region of interest" description="Disordered" evidence="11">
    <location>
        <begin position="625"/>
        <end position="682"/>
    </location>
</feature>
<dbReference type="Pfam" id="PF10408">
    <property type="entry name" value="Ufd2P_core"/>
    <property type="match status" value="1"/>
</dbReference>
<dbReference type="GO" id="GO:0000151">
    <property type="term" value="C:ubiquitin ligase complex"/>
    <property type="evidence" value="ECO:0007669"/>
    <property type="project" value="InterPro"/>
</dbReference>
<evidence type="ECO:0000259" key="12">
    <source>
        <dbReference type="PROSITE" id="PS51698"/>
    </source>
</evidence>
<dbReference type="GO" id="GO:0005737">
    <property type="term" value="C:cytoplasm"/>
    <property type="evidence" value="ECO:0007669"/>
    <property type="project" value="UniProtKB-SubCell"/>
</dbReference>